<evidence type="ECO:0000259" key="11">
    <source>
        <dbReference type="Pfam" id="PF03372"/>
    </source>
</evidence>
<dbReference type="OrthoDB" id="9975959at2759"/>
<dbReference type="GO" id="GO:0004518">
    <property type="term" value="F:nuclease activity"/>
    <property type="evidence" value="ECO:0007669"/>
    <property type="project" value="UniProtKB-KW"/>
</dbReference>
<name>A0A9Q5HRU3_SANBA</name>
<keyword evidence="4" id="KW-0540">Nuclease</keyword>
<evidence type="ECO:0000256" key="3">
    <source>
        <dbReference type="ARBA" id="ARBA00004322"/>
    </source>
</evidence>
<dbReference type="GO" id="GO:0006302">
    <property type="term" value="P:double-strand break repair"/>
    <property type="evidence" value="ECO:0007669"/>
    <property type="project" value="TreeGrafter"/>
</dbReference>
<evidence type="ECO:0000256" key="2">
    <source>
        <dbReference type="ARBA" id="ARBA00001946"/>
    </source>
</evidence>
<dbReference type="Proteomes" id="UP000757232">
    <property type="component" value="Unassembled WGS sequence"/>
</dbReference>
<dbReference type="GO" id="GO:0005737">
    <property type="term" value="C:cytoplasm"/>
    <property type="evidence" value="ECO:0007669"/>
    <property type="project" value="TreeGrafter"/>
</dbReference>
<evidence type="ECO:0000256" key="7">
    <source>
        <dbReference type="ARBA" id="ARBA00022801"/>
    </source>
</evidence>
<accession>A0A9Q5HRU3</accession>
<keyword evidence="13" id="KW-1185">Reference proteome</keyword>
<dbReference type="GO" id="GO:0070260">
    <property type="term" value="F:5'-tyrosyl-DNA phosphodiesterase activity"/>
    <property type="evidence" value="ECO:0007669"/>
    <property type="project" value="TreeGrafter"/>
</dbReference>
<feature type="domain" description="Endonuclease/exonuclease/phosphatase" evidence="11">
    <location>
        <begin position="52"/>
        <end position="319"/>
    </location>
</feature>
<keyword evidence="10" id="KW-0539">Nucleus</keyword>
<evidence type="ECO:0000256" key="1">
    <source>
        <dbReference type="ARBA" id="ARBA00001936"/>
    </source>
</evidence>
<sequence>MSSLRSVHDEPNSRGMLSVYVYSPDKNRWTRAPYAQEQPTKGSSAPTSLRLLTWNVDFMAPHTADRLKCALDYIQRDVFNCTDGNAPEPCAILLQEIEAEVIPVLLSNEWVRAHFQVTPISKWNWPNKAHYGSITLISLGVPVVSASSLVFANSHMSRNALIVDVQLAGSTRPGTDTTEIVGNEDDGSKAPRAVLFRIRIANVHLESLQQGASARPQQLALVTEALKEAGIKAGLVCGDMNDIMECDKTIPSSLGLSDAYTGDANDSKGHTWGYQPVCSYPPGRLDKILYTPHRGLVVEEPTRVGVGAKTALGAWASDHYGLLTSVSITRE</sequence>
<evidence type="ECO:0000313" key="12">
    <source>
        <dbReference type="EMBL" id="OCB84704.1"/>
    </source>
</evidence>
<evidence type="ECO:0000256" key="9">
    <source>
        <dbReference type="ARBA" id="ARBA00023204"/>
    </source>
</evidence>
<protein>
    <recommendedName>
        <fullName evidence="11">Endonuclease/exonuclease/phosphatase domain-containing protein</fullName>
    </recommendedName>
</protein>
<comment type="caution">
    <text evidence="12">The sequence shown here is derived from an EMBL/GenBank/DDBJ whole genome shotgun (WGS) entry which is preliminary data.</text>
</comment>
<dbReference type="EMBL" id="LNZH02000214">
    <property type="protein sequence ID" value="OCB84704.1"/>
    <property type="molecule type" value="Genomic_DNA"/>
</dbReference>
<keyword evidence="5" id="KW-0479">Metal-binding</keyword>
<evidence type="ECO:0000256" key="6">
    <source>
        <dbReference type="ARBA" id="ARBA00022763"/>
    </source>
</evidence>
<evidence type="ECO:0000256" key="5">
    <source>
        <dbReference type="ARBA" id="ARBA00022723"/>
    </source>
</evidence>
<dbReference type="PANTHER" id="PTHR15822:SF4">
    <property type="entry name" value="TYROSYL-DNA PHOSPHODIESTERASE 2"/>
    <property type="match status" value="1"/>
</dbReference>
<proteinExistence type="predicted"/>
<dbReference type="InterPro" id="IPR005135">
    <property type="entry name" value="Endo/exonuclease/phosphatase"/>
</dbReference>
<dbReference type="GO" id="GO:0003697">
    <property type="term" value="F:single-stranded DNA binding"/>
    <property type="evidence" value="ECO:0007669"/>
    <property type="project" value="TreeGrafter"/>
</dbReference>
<dbReference type="SUPFAM" id="SSF56219">
    <property type="entry name" value="DNase I-like"/>
    <property type="match status" value="1"/>
</dbReference>
<keyword evidence="6" id="KW-0227">DNA damage</keyword>
<dbReference type="AlphaFoldDB" id="A0A9Q5HRU3"/>
<dbReference type="CDD" id="cd09080">
    <property type="entry name" value="TDP2"/>
    <property type="match status" value="1"/>
</dbReference>
<dbReference type="GO" id="GO:0046872">
    <property type="term" value="F:metal ion binding"/>
    <property type="evidence" value="ECO:0007669"/>
    <property type="project" value="UniProtKB-KW"/>
</dbReference>
<keyword evidence="9" id="KW-0234">DNA repair</keyword>
<reference evidence="12" key="1">
    <citation type="submission" date="2016-06" db="EMBL/GenBank/DDBJ databases">
        <title>Draft Genome sequence of the fungus Inonotus baumii.</title>
        <authorList>
            <person name="Zhu H."/>
            <person name="Lin W."/>
        </authorList>
    </citation>
    <scope>NUCLEOTIDE SEQUENCE</scope>
    <source>
        <strain evidence="12">821</strain>
    </source>
</reference>
<dbReference type="Pfam" id="PF03372">
    <property type="entry name" value="Exo_endo_phos"/>
    <property type="match status" value="1"/>
</dbReference>
<evidence type="ECO:0000256" key="8">
    <source>
        <dbReference type="ARBA" id="ARBA00022842"/>
    </source>
</evidence>
<dbReference type="PANTHER" id="PTHR15822">
    <property type="entry name" value="TRAF AND TNF RECEPTOR-ASSOCIATED PROTEIN"/>
    <property type="match status" value="1"/>
</dbReference>
<dbReference type="InterPro" id="IPR051547">
    <property type="entry name" value="TDP2-like"/>
</dbReference>
<keyword evidence="7" id="KW-0378">Hydrolase</keyword>
<comment type="cofactor">
    <cofactor evidence="2">
        <name>Mg(2+)</name>
        <dbReference type="ChEBI" id="CHEBI:18420"/>
    </cofactor>
</comment>
<comment type="subcellular location">
    <subcellularLocation>
        <location evidence="3">Nucleus</location>
        <location evidence="3">PML body</location>
    </subcellularLocation>
</comment>
<gene>
    <name evidence="12" type="ORF">A7U60_g8225</name>
</gene>
<evidence type="ECO:0000256" key="4">
    <source>
        <dbReference type="ARBA" id="ARBA00022722"/>
    </source>
</evidence>
<keyword evidence="8" id="KW-0460">Magnesium</keyword>
<comment type="cofactor">
    <cofactor evidence="1">
        <name>Mn(2+)</name>
        <dbReference type="ChEBI" id="CHEBI:29035"/>
    </cofactor>
</comment>
<organism evidence="12 13">
    <name type="scientific">Sanghuangporus baumii</name>
    <name type="common">Phellinus baumii</name>
    <dbReference type="NCBI Taxonomy" id="108892"/>
    <lineage>
        <taxon>Eukaryota</taxon>
        <taxon>Fungi</taxon>
        <taxon>Dikarya</taxon>
        <taxon>Basidiomycota</taxon>
        <taxon>Agaricomycotina</taxon>
        <taxon>Agaricomycetes</taxon>
        <taxon>Hymenochaetales</taxon>
        <taxon>Hymenochaetaceae</taxon>
        <taxon>Sanghuangporus</taxon>
    </lineage>
</organism>
<dbReference type="InterPro" id="IPR036691">
    <property type="entry name" value="Endo/exonu/phosph_ase_sf"/>
</dbReference>
<evidence type="ECO:0000313" key="13">
    <source>
        <dbReference type="Proteomes" id="UP000757232"/>
    </source>
</evidence>
<dbReference type="Gene3D" id="3.60.10.10">
    <property type="entry name" value="Endonuclease/exonuclease/phosphatase"/>
    <property type="match status" value="1"/>
</dbReference>
<evidence type="ECO:0000256" key="10">
    <source>
        <dbReference type="ARBA" id="ARBA00023242"/>
    </source>
</evidence>